<dbReference type="Gene3D" id="1.25.40.10">
    <property type="entry name" value="Tetratricopeptide repeat domain"/>
    <property type="match status" value="1"/>
</dbReference>
<reference evidence="2 3" key="1">
    <citation type="submission" date="2019-03" db="EMBL/GenBank/DDBJ databases">
        <title>Genomic Encyclopedia of Archaeal and Bacterial Type Strains, Phase II (KMG-II): from individual species to whole genera.</title>
        <authorList>
            <person name="Goeker M."/>
        </authorList>
    </citation>
    <scope>NUCLEOTIDE SEQUENCE [LARGE SCALE GENOMIC DNA]</scope>
    <source>
        <strain evidence="2 3">DSM 15388</strain>
    </source>
</reference>
<dbReference type="PROSITE" id="PS51257">
    <property type="entry name" value="PROKAR_LIPOPROTEIN"/>
    <property type="match status" value="1"/>
</dbReference>
<keyword evidence="3" id="KW-1185">Reference proteome</keyword>
<accession>A0A4V2UK61</accession>
<evidence type="ECO:0000313" key="2">
    <source>
        <dbReference type="EMBL" id="TCS43032.1"/>
    </source>
</evidence>
<comment type="caution">
    <text evidence="2">The sequence shown here is derived from an EMBL/GenBank/DDBJ whole genome shotgun (WGS) entry which is preliminary data.</text>
</comment>
<proteinExistence type="predicted"/>
<evidence type="ECO:0000313" key="3">
    <source>
        <dbReference type="Proteomes" id="UP000295793"/>
    </source>
</evidence>
<feature type="chain" id="PRO_5020586800" description="Tetratricopeptide repeat protein" evidence="1">
    <location>
        <begin position="27"/>
        <end position="187"/>
    </location>
</feature>
<protein>
    <recommendedName>
        <fullName evidence="4">Tetratricopeptide repeat protein</fullName>
    </recommendedName>
</protein>
<dbReference type="InterPro" id="IPR011990">
    <property type="entry name" value="TPR-like_helical_dom_sf"/>
</dbReference>
<keyword evidence="1" id="KW-0732">Signal</keyword>
<evidence type="ECO:0000256" key="1">
    <source>
        <dbReference type="SAM" id="SignalP"/>
    </source>
</evidence>
<sequence length="187" mass="19997">MVAKSFQLGVIALLVVFVAGCNTLPADSESAGQASATHGAVTTKPMEQADPGYEAAATVKDPVVVSSVQPENTKSQVVQQLQKEALQSQAEGNWAESELKLERALRILGDDPDLYRQLATVRMGQQRFDEAEQIALKGMTHANDNPKVKAELWQIIAQSRSAAGNISGARAAREGVTKWQAIAEGVQ</sequence>
<name>A0A4V2UK61_9GAMM</name>
<organism evidence="2 3">
    <name type="scientific">Reinekea marinisedimentorum</name>
    <dbReference type="NCBI Taxonomy" id="230495"/>
    <lineage>
        <taxon>Bacteria</taxon>
        <taxon>Pseudomonadati</taxon>
        <taxon>Pseudomonadota</taxon>
        <taxon>Gammaproteobacteria</taxon>
        <taxon>Oceanospirillales</taxon>
        <taxon>Saccharospirillaceae</taxon>
        <taxon>Reinekea</taxon>
    </lineage>
</organism>
<evidence type="ECO:0008006" key="4">
    <source>
        <dbReference type="Google" id="ProtNLM"/>
    </source>
</evidence>
<feature type="signal peptide" evidence="1">
    <location>
        <begin position="1"/>
        <end position="26"/>
    </location>
</feature>
<dbReference type="AlphaFoldDB" id="A0A4V2UK61"/>
<dbReference type="SUPFAM" id="SSF48452">
    <property type="entry name" value="TPR-like"/>
    <property type="match status" value="1"/>
</dbReference>
<dbReference type="Proteomes" id="UP000295793">
    <property type="component" value="Unassembled WGS sequence"/>
</dbReference>
<dbReference type="EMBL" id="SLZR01000002">
    <property type="protein sequence ID" value="TCS43032.1"/>
    <property type="molecule type" value="Genomic_DNA"/>
</dbReference>
<dbReference type="Pfam" id="PF14559">
    <property type="entry name" value="TPR_19"/>
    <property type="match status" value="1"/>
</dbReference>
<gene>
    <name evidence="2" type="ORF">BCF53_10255</name>
</gene>